<dbReference type="SUPFAM" id="SSF48452">
    <property type="entry name" value="TPR-like"/>
    <property type="match status" value="1"/>
</dbReference>
<evidence type="ECO:0000313" key="2">
    <source>
        <dbReference type="EMBL" id="NJQ02490.1"/>
    </source>
</evidence>
<keyword evidence="3" id="KW-1185">Reference proteome</keyword>
<reference evidence="2 3" key="1">
    <citation type="submission" date="2020-03" db="EMBL/GenBank/DDBJ databases">
        <title>WGS of actinomycetes isolated from Thailand.</title>
        <authorList>
            <person name="Thawai C."/>
        </authorList>
    </citation>
    <scope>NUCLEOTIDE SEQUENCE [LARGE SCALE GENOMIC DNA]</scope>
    <source>
        <strain evidence="2 3">PLAI 1-29</strain>
    </source>
</reference>
<feature type="region of interest" description="Disordered" evidence="1">
    <location>
        <begin position="1"/>
        <end position="33"/>
    </location>
</feature>
<gene>
    <name evidence="2" type="ORF">HCK00_18570</name>
</gene>
<sequence>MAPTPPAASPSPGGRAAPRPNTAFREVRGSRSPAEFAAAVRRAAREIGEQVSCDARYVGRVESGEIRCPNYAYERVFRHMFPGRSLEDLGFQPRASVRGRGGRGPVPGAPPDARAHGAGAPPPPFPELFTVAPGAPVPAAVPRPSCETPEESDVLRRAFMTGSTAAVAFAALTPADAAASPRRAGASDAEAVEAAVRTIRLHDDRHGGDDLYRRAGRELRTAYALLDAGATRRSVTDRLQVGAGELALSVGWLAHDSGRLEDARSHYAEALATARVAGDPALEAHAFCNTAFLARDADRPREAVRAAQAAQQAARRLSSHRLRSLLALREAGGLAGLRDHAGCAQALLRARALFARGPADDDPEWMSFFGEAELEGLEAQCWSALGDWRRAADHARQAVRLQGSHFVRNRALFAAQLAGDLARAGEFEEAAETGRDVLALLAQVRSARIRAMLDGTARALAPHRHSAPVAGFLALRGS</sequence>
<dbReference type="InterPro" id="IPR011990">
    <property type="entry name" value="TPR-like_helical_dom_sf"/>
</dbReference>
<organism evidence="2 3">
    <name type="scientific">Streptomyces zingiberis</name>
    <dbReference type="NCBI Taxonomy" id="2053010"/>
    <lineage>
        <taxon>Bacteria</taxon>
        <taxon>Bacillati</taxon>
        <taxon>Actinomycetota</taxon>
        <taxon>Actinomycetes</taxon>
        <taxon>Kitasatosporales</taxon>
        <taxon>Streptomycetaceae</taxon>
        <taxon>Streptomyces</taxon>
    </lineage>
</organism>
<dbReference type="EMBL" id="JAATEN010000015">
    <property type="protein sequence ID" value="NJQ02490.1"/>
    <property type="molecule type" value="Genomic_DNA"/>
</dbReference>
<evidence type="ECO:0000313" key="3">
    <source>
        <dbReference type="Proteomes" id="UP000695264"/>
    </source>
</evidence>
<feature type="region of interest" description="Disordered" evidence="1">
    <location>
        <begin position="94"/>
        <end position="121"/>
    </location>
</feature>
<proteinExistence type="predicted"/>
<comment type="caution">
    <text evidence="2">The sequence shown here is derived from an EMBL/GenBank/DDBJ whole genome shotgun (WGS) entry which is preliminary data.</text>
</comment>
<name>A0ABX1BXV7_9ACTN</name>
<evidence type="ECO:0000256" key="1">
    <source>
        <dbReference type="SAM" id="MobiDB-lite"/>
    </source>
</evidence>
<protein>
    <submittedName>
        <fullName evidence="2">Tetratricopeptide repeat protein</fullName>
    </submittedName>
</protein>
<dbReference type="RefSeq" id="WP_168103123.1">
    <property type="nucleotide sequence ID" value="NZ_JAATEN010000015.1"/>
</dbReference>
<dbReference type="Proteomes" id="UP000695264">
    <property type="component" value="Unassembled WGS sequence"/>
</dbReference>
<accession>A0ABX1BXV7</accession>
<feature type="compositionally biased region" description="Low complexity" evidence="1">
    <location>
        <begin position="10"/>
        <end position="20"/>
    </location>
</feature>
<dbReference type="Gene3D" id="1.25.40.10">
    <property type="entry name" value="Tetratricopeptide repeat domain"/>
    <property type="match status" value="1"/>
</dbReference>